<proteinExistence type="predicted"/>
<evidence type="ECO:0008006" key="3">
    <source>
        <dbReference type="Google" id="ProtNLM"/>
    </source>
</evidence>
<name>A0A5K1TWE1_ENTHI</name>
<dbReference type="AlphaFoldDB" id="A0A5K1TWE1"/>
<reference evidence="1 2" key="1">
    <citation type="submission" date="2016-05" db="EMBL/GenBank/DDBJ databases">
        <title>First whole genome sequencing of Entamoeba histolytica HM1:IMSS-clone-6.</title>
        <authorList>
            <person name="Mukherjee Avik.K."/>
            <person name="Izumyama S."/>
            <person name="Nakada-Tsukui K."/>
            <person name="Nozaki T."/>
        </authorList>
    </citation>
    <scope>NUCLEOTIDE SEQUENCE [LARGE SCALE GENOMIC DNA]</scope>
    <source>
        <strain evidence="1 2">HM1:IMSS clone 6</strain>
    </source>
</reference>
<evidence type="ECO:0000313" key="1">
    <source>
        <dbReference type="EMBL" id="GAT92400.1"/>
    </source>
</evidence>
<protein>
    <recommendedName>
        <fullName evidence="3">Leucine-rich repeat containing protein</fullName>
    </recommendedName>
</protein>
<dbReference type="Proteomes" id="UP000078387">
    <property type="component" value="Unassembled WGS sequence"/>
</dbReference>
<dbReference type="VEuPathDB" id="AmoebaDB:EHI8A_011650"/>
<accession>A0A5K1TWE1</accession>
<gene>
    <name evidence="1" type="ORF">CL6EHI_178760</name>
</gene>
<dbReference type="VEuPathDB" id="AmoebaDB:KM1_037050"/>
<evidence type="ECO:0000313" key="2">
    <source>
        <dbReference type="Proteomes" id="UP000078387"/>
    </source>
</evidence>
<dbReference type="VEuPathDB" id="AmoebaDB:EHI_178760"/>
<sequence>MVQLEEIYLTNIILFFKDIKSIETFSYINKKCFDVLSMVHKSPSFKYDKNKIKRKWQVNHIGVKQFKLFPQLQTFVVEKEFDQFDFIPLSVEYLEFKEREMPLPKHVLNQLKNRIRQYSFIDEQIPSSLKEYPSLKRLVLRPIGWLSLSQLFIDKTHRIELLEYSSYRGDIDINFLKEIDDYNIEKVVIDISTSYRLYNVVSQLKLSSKIQLISSFCNSTNDDSVICISQPLKISVQPTSLINESIMKNYYPNSIRCTSSNCPIYLDLSKYSFIKELDATLLSKYSFKYPSHLTALTVVQYNAIQCKLPLLRKLSCCEFIPSEYITNLTFLETITLPHFPILLNLKELGISGGLNDQEILSTVTSLTYMNTIEFDSQYLVSLKYLKTISQKLPPLNIEVLDIDCSSSPVDLRNQNYLTNLVISNLKQQPSLPNTLKSLVLMNINCSETIHLDKYTSLTSLIISGSSSLFIVPSSLKELYINDYCGSIVNCHELHLNSFSINGYVSEVLVDKLNKQTNC</sequence>
<comment type="caution">
    <text evidence="1">The sequence shown here is derived from an EMBL/GenBank/DDBJ whole genome shotgun (WGS) entry which is preliminary data.</text>
</comment>
<dbReference type="VEuPathDB" id="AmoebaDB:EHI7A_015250"/>
<dbReference type="EMBL" id="BDEQ01000001">
    <property type="protein sequence ID" value="GAT92400.1"/>
    <property type="molecule type" value="Genomic_DNA"/>
</dbReference>
<organism evidence="1 2">
    <name type="scientific">Entamoeba histolytica</name>
    <dbReference type="NCBI Taxonomy" id="5759"/>
    <lineage>
        <taxon>Eukaryota</taxon>
        <taxon>Amoebozoa</taxon>
        <taxon>Evosea</taxon>
        <taxon>Archamoebae</taxon>
        <taxon>Mastigamoebida</taxon>
        <taxon>Entamoebidae</taxon>
        <taxon>Entamoeba</taxon>
    </lineage>
</organism>
<dbReference type="VEuPathDB" id="AmoebaDB:EHI5A_008350"/>
<dbReference type="OMA" id="IDKSHRI"/>